<accession>A0A498N4K3</accession>
<dbReference type="AlphaFoldDB" id="A0A498N4K3"/>
<evidence type="ECO:0000256" key="2">
    <source>
        <dbReference type="ARBA" id="ARBA00022737"/>
    </source>
</evidence>
<dbReference type="STRING" id="84645.A0A498N4K3"/>
<dbReference type="CDD" id="cd00882">
    <property type="entry name" value="Ras_like_GTPase"/>
    <property type="match status" value="1"/>
</dbReference>
<evidence type="ECO:0000256" key="5">
    <source>
        <dbReference type="PROSITE-ProRule" id="PRU00059"/>
    </source>
</evidence>
<feature type="domain" description="CUB" evidence="6">
    <location>
        <begin position="491"/>
        <end position="598"/>
    </location>
</feature>
<dbReference type="InterPro" id="IPR001212">
    <property type="entry name" value="Somatomedin_B_dom"/>
</dbReference>
<dbReference type="PROSITE" id="PS50958">
    <property type="entry name" value="SMB_2"/>
    <property type="match status" value="5"/>
</dbReference>
<gene>
    <name evidence="8" type="ORF">ROHU_018435</name>
</gene>
<dbReference type="InterPro" id="IPR035914">
    <property type="entry name" value="Sperma_CUB_dom_sf"/>
</dbReference>
<dbReference type="Gene3D" id="2.60.120.290">
    <property type="entry name" value="Spermadhesin, CUB domain"/>
    <property type="match status" value="2"/>
</dbReference>
<comment type="caution">
    <text evidence="8">The sequence shown here is derived from an EMBL/GenBank/DDBJ whole genome shotgun (WGS) entry which is preliminary data.</text>
</comment>
<dbReference type="Gene3D" id="3.40.50.300">
    <property type="entry name" value="P-loop containing nucleotide triphosphate hydrolases"/>
    <property type="match status" value="1"/>
</dbReference>
<name>A0A498N4K3_LABRO</name>
<dbReference type="PANTHER" id="PTHR24254:SF11">
    <property type="match status" value="1"/>
</dbReference>
<reference evidence="8 9" key="1">
    <citation type="submission" date="2018-03" db="EMBL/GenBank/DDBJ databases">
        <title>Draft genome sequence of Rohu Carp (Labeo rohita).</title>
        <authorList>
            <person name="Das P."/>
            <person name="Kushwaha B."/>
            <person name="Joshi C.G."/>
            <person name="Kumar D."/>
            <person name="Nagpure N.S."/>
            <person name="Sahoo L."/>
            <person name="Das S.P."/>
            <person name="Bit A."/>
            <person name="Patnaik S."/>
            <person name="Meher P.K."/>
            <person name="Jayasankar P."/>
            <person name="Koringa P.G."/>
            <person name="Patel N.V."/>
            <person name="Hinsu A.T."/>
            <person name="Kumar R."/>
            <person name="Pandey M."/>
            <person name="Agarwal S."/>
            <person name="Srivastava S."/>
            <person name="Singh M."/>
            <person name="Iquebal M.A."/>
            <person name="Jaiswal S."/>
            <person name="Angadi U.B."/>
            <person name="Kumar N."/>
            <person name="Raza M."/>
            <person name="Shah T.M."/>
            <person name="Rai A."/>
            <person name="Jena J.K."/>
        </authorList>
    </citation>
    <scope>NUCLEOTIDE SEQUENCE [LARGE SCALE GENOMIC DNA]</scope>
    <source>
        <strain evidence="8">DASCIFA01</strain>
        <tissue evidence="8">Testis</tissue>
    </source>
</reference>
<proteinExistence type="predicted"/>
<feature type="domain" description="CUB" evidence="6">
    <location>
        <begin position="16"/>
        <end position="71"/>
    </location>
</feature>
<dbReference type="CDD" id="cd00041">
    <property type="entry name" value="CUB"/>
    <property type="match status" value="2"/>
</dbReference>
<keyword evidence="3" id="KW-1015">Disulfide bond</keyword>
<dbReference type="PROSITE" id="PS01180">
    <property type="entry name" value="CUB"/>
    <property type="match status" value="2"/>
</dbReference>
<dbReference type="Gene3D" id="4.10.410.20">
    <property type="match status" value="2"/>
</dbReference>
<dbReference type="PANTHER" id="PTHR24254">
    <property type="entry name" value="PROTHROMBIN"/>
    <property type="match status" value="1"/>
</dbReference>
<dbReference type="SUPFAM" id="SSF49854">
    <property type="entry name" value="Spermadhesin, CUB domain"/>
    <property type="match status" value="2"/>
</dbReference>
<dbReference type="PROSITE" id="PS00524">
    <property type="entry name" value="SMB_1"/>
    <property type="match status" value="2"/>
</dbReference>
<dbReference type="InterPro" id="IPR051659">
    <property type="entry name" value="Serine_Protease_S1-Domain"/>
</dbReference>
<feature type="domain" description="SMB" evidence="7">
    <location>
        <begin position="171"/>
        <end position="210"/>
    </location>
</feature>
<dbReference type="InterPro" id="IPR000859">
    <property type="entry name" value="CUB_dom"/>
</dbReference>
<feature type="domain" description="SMB" evidence="7">
    <location>
        <begin position="599"/>
        <end position="638"/>
    </location>
</feature>
<evidence type="ECO:0000259" key="7">
    <source>
        <dbReference type="PROSITE" id="PS50958"/>
    </source>
</evidence>
<evidence type="ECO:0000259" key="6">
    <source>
        <dbReference type="PROSITE" id="PS01180"/>
    </source>
</evidence>
<keyword evidence="2" id="KW-0677">Repeat</keyword>
<evidence type="ECO:0000313" key="9">
    <source>
        <dbReference type="Proteomes" id="UP000290572"/>
    </source>
</evidence>
<feature type="domain" description="SMB" evidence="7">
    <location>
        <begin position="250"/>
        <end position="289"/>
    </location>
</feature>
<dbReference type="Proteomes" id="UP000290572">
    <property type="component" value="Unassembled WGS sequence"/>
</dbReference>
<dbReference type="SUPFAM" id="SSF52540">
    <property type="entry name" value="P-loop containing nucleoside triphosphate hydrolases"/>
    <property type="match status" value="1"/>
</dbReference>
<evidence type="ECO:0000313" key="8">
    <source>
        <dbReference type="EMBL" id="RXN29309.1"/>
    </source>
</evidence>
<dbReference type="SMART" id="SM00042">
    <property type="entry name" value="CUB"/>
    <property type="match status" value="1"/>
</dbReference>
<dbReference type="InterPro" id="IPR027417">
    <property type="entry name" value="P-loop_NTPase"/>
</dbReference>
<feature type="domain" description="SMB" evidence="7">
    <location>
        <begin position="216"/>
        <end position="248"/>
    </location>
</feature>
<dbReference type="FunFam" id="2.60.120.290:FF:000005">
    <property type="entry name" value="Procollagen C-endopeptidase enhancer 1"/>
    <property type="match status" value="1"/>
</dbReference>
<evidence type="ECO:0000256" key="3">
    <source>
        <dbReference type="ARBA" id="ARBA00023157"/>
    </source>
</evidence>
<dbReference type="Pfam" id="PF01033">
    <property type="entry name" value="Somatomedin_B"/>
    <property type="match status" value="2"/>
</dbReference>
<evidence type="ECO:0000256" key="4">
    <source>
        <dbReference type="ARBA" id="ARBA00023180"/>
    </source>
</evidence>
<sequence>MWWHYDRLDGLEKCCDYIRVYDGPTTLYPLLGEIRDYENKQYNSSNNDLTVLFYSDGSVSRRGFHANWFFVDSNSCKNNCGFSLGTCSCDDSCRDNKNCCYDYNHFPSCMYNCGHDFGSCSCAYDCHHYGICCSDYDTPSCMYNCGHDFGICSCAYDCQYYDSCCKDYDIDEGSCQNYCGEMLPICGCDDLCQQYLDCCPDYENYCLSTTTPVTVQAPSCMYYCGYDFGSCSCAYDCQYYGNCCPDYNIDVASCQNYCGEMLPICGCDDLCQQYGDCCPDYENYCSSTTTPVMETTEFDIPWRDNTLGKEKKDALIKGIKKIQPYKNDLKCLRILVAGPCGSGKSSFINSVNNALEGRITSTAQTDRIGGGTSFTVEYTSFKIETRNSSLRVVFNDIMGLEAESGKGCPVEDVIKAIYGHIRPGHVFNPEKPLSSEDANYIEDPMISDQAFCLVYILPANRIQFAYEGVLQKKRDIRMQVRPLARTSQASCGGTMTDWMGEFFSPQYPNQYPNDARCTWTMHSTGATTVLLSFTDVFLEECCDYIRVYDGPTTLYPLLGEIRDYENKQYNSSNNDLTVLFYSDGSVSRRGFHANWFFVDSNSCKNNCGFSLGTCSCDDSCRDNKNCCYDYNHLPSCMYNCGHDFGICSCAYDCQYYYSCCEDYDNDNDNDNNRTNNYIWYNRYCKLAGLT</sequence>
<dbReference type="SUPFAM" id="SSF90188">
    <property type="entry name" value="Somatomedin B domain"/>
    <property type="match status" value="2"/>
</dbReference>
<organism evidence="8 9">
    <name type="scientific">Labeo rohita</name>
    <name type="common">Indian major carp</name>
    <name type="synonym">Cyprinus rohita</name>
    <dbReference type="NCBI Taxonomy" id="84645"/>
    <lineage>
        <taxon>Eukaryota</taxon>
        <taxon>Metazoa</taxon>
        <taxon>Chordata</taxon>
        <taxon>Craniata</taxon>
        <taxon>Vertebrata</taxon>
        <taxon>Euteleostomi</taxon>
        <taxon>Actinopterygii</taxon>
        <taxon>Neopterygii</taxon>
        <taxon>Teleostei</taxon>
        <taxon>Ostariophysi</taxon>
        <taxon>Cypriniformes</taxon>
        <taxon>Cyprinidae</taxon>
        <taxon>Labeoninae</taxon>
        <taxon>Labeonini</taxon>
        <taxon>Labeo</taxon>
    </lineage>
</organism>
<keyword evidence="9" id="KW-1185">Reference proteome</keyword>
<protein>
    <submittedName>
        <fullName evidence="8">Deleted in malignant brain tumors 1-like protein</fullName>
    </submittedName>
</protein>
<dbReference type="Pfam" id="PF00431">
    <property type="entry name" value="CUB"/>
    <property type="match status" value="2"/>
</dbReference>
<dbReference type="InterPro" id="IPR036024">
    <property type="entry name" value="Somatomedin_B-like_dom_sf"/>
</dbReference>
<dbReference type="SMART" id="SM00201">
    <property type="entry name" value="SO"/>
    <property type="match status" value="3"/>
</dbReference>
<keyword evidence="4" id="KW-0325">Glycoprotein</keyword>
<keyword evidence="1" id="KW-0732">Signal</keyword>
<comment type="caution">
    <text evidence="5">Lacks conserved residue(s) required for the propagation of feature annotation.</text>
</comment>
<feature type="domain" description="SMB" evidence="7">
    <location>
        <begin position="72"/>
        <end position="111"/>
    </location>
</feature>
<dbReference type="EMBL" id="QBIY01011788">
    <property type="protein sequence ID" value="RXN29309.1"/>
    <property type="molecule type" value="Genomic_DNA"/>
</dbReference>
<evidence type="ECO:0000256" key="1">
    <source>
        <dbReference type="ARBA" id="ARBA00022729"/>
    </source>
</evidence>